<evidence type="ECO:0000313" key="1">
    <source>
        <dbReference type="EMBL" id="NEW04629.1"/>
    </source>
</evidence>
<dbReference type="EMBL" id="JAAIKC010000001">
    <property type="protein sequence ID" value="NEW04629.1"/>
    <property type="molecule type" value="Genomic_DNA"/>
</dbReference>
<dbReference type="RefSeq" id="WP_163940298.1">
    <property type="nucleotide sequence ID" value="NZ_JAAIKC010000001.1"/>
</dbReference>
<comment type="caution">
    <text evidence="1">The sequence shown here is derived from an EMBL/GenBank/DDBJ whole genome shotgun (WGS) entry which is preliminary data.</text>
</comment>
<gene>
    <name evidence="1" type="ORF">GK047_01140</name>
</gene>
<name>A0A6G3ZSR3_9BACL</name>
<proteinExistence type="predicted"/>
<protein>
    <submittedName>
        <fullName evidence="1">Uncharacterized protein</fullName>
    </submittedName>
</protein>
<accession>A0A6G3ZSR3</accession>
<sequence length="75" mass="8535">MESGFIIRCLKCGEEQKIVPGRRSNYRNEPIVFGTDNYGADQMSCECGNALEELSKHEGEGFEGEFIVEWRDISK</sequence>
<reference evidence="1" key="1">
    <citation type="submission" date="2020-02" db="EMBL/GenBank/DDBJ databases">
        <authorList>
            <person name="Shen X.-R."/>
            <person name="Zhang Y.-X."/>
        </authorList>
    </citation>
    <scope>NUCLEOTIDE SEQUENCE</scope>
    <source>
        <strain evidence="1">SYP-B3998</strain>
    </source>
</reference>
<organism evidence="1">
    <name type="scientific">Paenibacillus sp. SYP-B3998</name>
    <dbReference type="NCBI Taxonomy" id="2678564"/>
    <lineage>
        <taxon>Bacteria</taxon>
        <taxon>Bacillati</taxon>
        <taxon>Bacillota</taxon>
        <taxon>Bacilli</taxon>
        <taxon>Bacillales</taxon>
        <taxon>Paenibacillaceae</taxon>
        <taxon>Paenibacillus</taxon>
    </lineage>
</organism>
<dbReference type="AlphaFoldDB" id="A0A6G3ZSR3"/>